<dbReference type="Proteomes" id="UP000507979">
    <property type="component" value="Unassembled WGS sequence"/>
</dbReference>
<feature type="signal peptide" evidence="1">
    <location>
        <begin position="1"/>
        <end position="21"/>
    </location>
</feature>
<proteinExistence type="predicted"/>
<keyword evidence="3" id="KW-1185">Reference proteome</keyword>
<reference evidence="2 3" key="1">
    <citation type="submission" date="2020-04" db="EMBL/GenBank/DDBJ databases">
        <authorList>
            <person name="De Canck E."/>
        </authorList>
    </citation>
    <scope>NUCLEOTIDE SEQUENCE [LARGE SCALE GENOMIC DNA]</scope>
    <source>
        <strain evidence="2 3">LMG 26845</strain>
    </source>
</reference>
<keyword evidence="1" id="KW-0732">Signal</keyword>
<organism evidence="2 3">
    <name type="scientific">Achromobacter insuavis</name>
    <dbReference type="NCBI Taxonomy" id="1287735"/>
    <lineage>
        <taxon>Bacteria</taxon>
        <taxon>Pseudomonadati</taxon>
        <taxon>Pseudomonadota</taxon>
        <taxon>Betaproteobacteria</taxon>
        <taxon>Burkholderiales</taxon>
        <taxon>Alcaligenaceae</taxon>
        <taxon>Achromobacter</taxon>
    </lineage>
</organism>
<sequence length="449" mass="48426">MKMFLLAAMLAGAGVSADAFARDHAYDIKPGLRAVVTVDGAAPQRVSVRVGKGAPQEIARLDDEAVDVFETPDIDHDGYRDLVIGQSGGGGQVQARLFLYRPKEGRFREIAHPAPQASPCHQFVNPVFDAAKAAFSVGCRYGADSNGTEDYALRPDGTARPLQWTTQALFDLEDRAFELTYGFHEDGTVAHIQIDGEGSPLEGDSAVPFDRLDLYDAPDVKALSTRTAKAGDPLDVIALRPQWLQVRLAGAAADAPPAWVRYADLKIDKHRYAPAARTPTSGLMLSVYGHLGTTLYEAGGRFTLHVTNLGPDPVRLQSPRVWLLFIDAQDRRTLQPLYQRPPVTLAAPAAAAAAAQASSGYADNADRPATPAGPRHVADWADDPVLWRPDGNGGHEYQVSAGNGQYVPFLPDLAPGRYRLVVALTDPAAAPRPVYSNVIEVDLPFPKRQ</sequence>
<protein>
    <submittedName>
        <fullName evidence="2">Uncharacterized protein</fullName>
    </submittedName>
</protein>
<evidence type="ECO:0000313" key="3">
    <source>
        <dbReference type="Proteomes" id="UP000507979"/>
    </source>
</evidence>
<gene>
    <name evidence="2" type="ORF">LMG26845_02876</name>
</gene>
<feature type="chain" id="PRO_5026782254" evidence="1">
    <location>
        <begin position="22"/>
        <end position="449"/>
    </location>
</feature>
<evidence type="ECO:0000256" key="1">
    <source>
        <dbReference type="SAM" id="SignalP"/>
    </source>
</evidence>
<dbReference type="EMBL" id="CADIJR010000024">
    <property type="protein sequence ID" value="CAB3652854.1"/>
    <property type="molecule type" value="Genomic_DNA"/>
</dbReference>
<evidence type="ECO:0000313" key="2">
    <source>
        <dbReference type="EMBL" id="CAB3652854.1"/>
    </source>
</evidence>
<name>A0A6J5A3Y7_9BURK</name>
<dbReference type="AlphaFoldDB" id="A0A6J5A3Y7"/>
<accession>A0A6J5A3Y7</accession>